<evidence type="ECO:0000313" key="2">
    <source>
        <dbReference type="Proteomes" id="UP000012329"/>
    </source>
</evidence>
<proteinExistence type="predicted"/>
<gene>
    <name evidence="1" type="ORF">LEP1GSC029_3064</name>
</gene>
<accession>A0A829DBE7</accession>
<evidence type="ECO:0000313" key="1">
    <source>
        <dbReference type="EMBL" id="EMY06159.1"/>
    </source>
</evidence>
<protein>
    <submittedName>
        <fullName evidence="1">Uncharacterized protein</fullName>
    </submittedName>
</protein>
<sequence length="63" mass="6993">MGVPTLSKSNCYNQVCSSSHRFQNRTVTTRSVGVPTLSKLNLQIRFVGVPTDFKIELLQPGLQ</sequence>
<dbReference type="Proteomes" id="UP000012329">
    <property type="component" value="Unassembled WGS sequence"/>
</dbReference>
<dbReference type="EMBL" id="AFJL02000051">
    <property type="protein sequence ID" value="EMY06159.1"/>
    <property type="molecule type" value="Genomic_DNA"/>
</dbReference>
<comment type="caution">
    <text evidence="1">The sequence shown here is derived from an EMBL/GenBank/DDBJ whole genome shotgun (WGS) entry which is preliminary data.</text>
</comment>
<dbReference type="AlphaFoldDB" id="A0A829DBE7"/>
<organism evidence="1 2">
    <name type="scientific">Leptospira interrogans str. 2002000626</name>
    <dbReference type="NCBI Taxonomy" id="996803"/>
    <lineage>
        <taxon>Bacteria</taxon>
        <taxon>Pseudomonadati</taxon>
        <taxon>Spirochaetota</taxon>
        <taxon>Spirochaetia</taxon>
        <taxon>Leptospirales</taxon>
        <taxon>Leptospiraceae</taxon>
        <taxon>Leptospira</taxon>
    </lineage>
</organism>
<reference evidence="1 2" key="1">
    <citation type="submission" date="2013-02" db="EMBL/GenBank/DDBJ databases">
        <authorList>
            <person name="Harkins D.M."/>
            <person name="Durkin A.S."/>
            <person name="Brinkac L.M."/>
            <person name="Haft D.H."/>
            <person name="Selengut J.D."/>
            <person name="Sanka R."/>
            <person name="DePew J."/>
            <person name="Purushe J."/>
            <person name="Whelen A.C."/>
            <person name="Vinetz J.M."/>
            <person name="Sutton G.G."/>
            <person name="Nierman W.C."/>
            <person name="Fouts D.E."/>
        </authorList>
    </citation>
    <scope>NUCLEOTIDE SEQUENCE [LARGE SCALE GENOMIC DNA]</scope>
    <source>
        <strain evidence="1 2">2002000626</strain>
    </source>
</reference>
<name>A0A829DBE7_LEPIR</name>